<proteinExistence type="predicted"/>
<evidence type="ECO:0000313" key="5">
    <source>
        <dbReference type="EMBL" id="ETO01857.1"/>
    </source>
</evidence>
<evidence type="ECO:0000256" key="1">
    <source>
        <dbReference type="ARBA" id="ARBA00022574"/>
    </source>
</evidence>
<dbReference type="GO" id="GO:0046540">
    <property type="term" value="C:U4/U6 x U5 tri-snRNP complex"/>
    <property type="evidence" value="ECO:0007669"/>
    <property type="project" value="TreeGrafter"/>
</dbReference>
<dbReference type="InterPro" id="IPR015943">
    <property type="entry name" value="WD40/YVTN_repeat-like_dom_sf"/>
</dbReference>
<dbReference type="InterPro" id="IPR019775">
    <property type="entry name" value="WD40_repeat_CS"/>
</dbReference>
<dbReference type="CDD" id="cd00200">
    <property type="entry name" value="WD40"/>
    <property type="match status" value="1"/>
</dbReference>
<dbReference type="AlphaFoldDB" id="X6LL59"/>
<evidence type="ECO:0000256" key="4">
    <source>
        <dbReference type="SAM" id="Phobius"/>
    </source>
</evidence>
<dbReference type="PANTHER" id="PTHR19846:SF0">
    <property type="entry name" value="PRE-MRNA PROCESSING FACTOR 4"/>
    <property type="match status" value="1"/>
</dbReference>
<feature type="repeat" description="WD" evidence="3">
    <location>
        <begin position="84"/>
        <end position="125"/>
    </location>
</feature>
<keyword evidence="4" id="KW-0812">Transmembrane</keyword>
<accession>X6LL59</accession>
<feature type="repeat" description="WD" evidence="3">
    <location>
        <begin position="248"/>
        <end position="289"/>
    </location>
</feature>
<keyword evidence="1 3" id="KW-0853">WD repeat</keyword>
<dbReference type="Proteomes" id="UP000023152">
    <property type="component" value="Unassembled WGS sequence"/>
</dbReference>
<keyword evidence="4" id="KW-1133">Transmembrane helix</keyword>
<organism evidence="5 6">
    <name type="scientific">Reticulomyxa filosa</name>
    <dbReference type="NCBI Taxonomy" id="46433"/>
    <lineage>
        <taxon>Eukaryota</taxon>
        <taxon>Sar</taxon>
        <taxon>Rhizaria</taxon>
        <taxon>Retaria</taxon>
        <taxon>Foraminifera</taxon>
        <taxon>Monothalamids</taxon>
        <taxon>Reticulomyxidae</taxon>
        <taxon>Reticulomyxa</taxon>
    </lineage>
</organism>
<evidence type="ECO:0000256" key="2">
    <source>
        <dbReference type="ARBA" id="ARBA00022737"/>
    </source>
</evidence>
<dbReference type="GO" id="GO:0000398">
    <property type="term" value="P:mRNA splicing, via spliceosome"/>
    <property type="evidence" value="ECO:0007669"/>
    <property type="project" value="TreeGrafter"/>
</dbReference>
<name>X6LL59_RETFI</name>
<reference evidence="5 6" key="1">
    <citation type="journal article" date="2013" name="Curr. Biol.">
        <title>The Genome of the Foraminiferan Reticulomyxa filosa.</title>
        <authorList>
            <person name="Glockner G."/>
            <person name="Hulsmann N."/>
            <person name="Schleicher M."/>
            <person name="Noegel A.A."/>
            <person name="Eichinger L."/>
            <person name="Gallinger C."/>
            <person name="Pawlowski J."/>
            <person name="Sierra R."/>
            <person name="Euteneuer U."/>
            <person name="Pillet L."/>
            <person name="Moustafa A."/>
            <person name="Platzer M."/>
            <person name="Groth M."/>
            <person name="Szafranski K."/>
            <person name="Schliwa M."/>
        </authorList>
    </citation>
    <scope>NUCLEOTIDE SEQUENCE [LARGE SCALE GENOMIC DNA]</scope>
</reference>
<dbReference type="InterPro" id="IPR001680">
    <property type="entry name" value="WD40_rpt"/>
</dbReference>
<dbReference type="Gene3D" id="2.130.10.10">
    <property type="entry name" value="YVTN repeat-like/Quinoprotein amine dehydrogenase"/>
    <property type="match status" value="2"/>
</dbReference>
<dbReference type="EMBL" id="ASPP01037250">
    <property type="protein sequence ID" value="ETO01857.1"/>
    <property type="molecule type" value="Genomic_DNA"/>
</dbReference>
<dbReference type="PRINTS" id="PR00320">
    <property type="entry name" value="GPROTEINBRPT"/>
</dbReference>
<dbReference type="InterPro" id="IPR036322">
    <property type="entry name" value="WD40_repeat_dom_sf"/>
</dbReference>
<dbReference type="GO" id="GO:0030621">
    <property type="term" value="F:U4 snRNA binding"/>
    <property type="evidence" value="ECO:0007669"/>
    <property type="project" value="TreeGrafter"/>
</dbReference>
<dbReference type="PROSITE" id="PS50294">
    <property type="entry name" value="WD_REPEATS_REGION"/>
    <property type="match status" value="2"/>
</dbReference>
<dbReference type="SMART" id="SM00320">
    <property type="entry name" value="WD40"/>
    <property type="match status" value="4"/>
</dbReference>
<evidence type="ECO:0000256" key="3">
    <source>
        <dbReference type="PROSITE-ProRule" id="PRU00221"/>
    </source>
</evidence>
<feature type="transmembrane region" description="Helical" evidence="4">
    <location>
        <begin position="24"/>
        <end position="43"/>
    </location>
</feature>
<dbReference type="PROSITE" id="PS50082">
    <property type="entry name" value="WD_REPEATS_2"/>
    <property type="match status" value="2"/>
</dbReference>
<evidence type="ECO:0000313" key="6">
    <source>
        <dbReference type="Proteomes" id="UP000023152"/>
    </source>
</evidence>
<dbReference type="InterPro" id="IPR020472">
    <property type="entry name" value="WD40_PAC1"/>
</dbReference>
<dbReference type="SUPFAM" id="SSF50978">
    <property type="entry name" value="WD40 repeat-like"/>
    <property type="match status" value="1"/>
</dbReference>
<dbReference type="PROSITE" id="PS00678">
    <property type="entry name" value="WD_REPEATS_1"/>
    <property type="match status" value="2"/>
</dbReference>
<comment type="caution">
    <text evidence="5">The sequence shown here is derived from an EMBL/GenBank/DDBJ whole genome shotgun (WGS) entry which is preliminary data.</text>
</comment>
<sequence>MIMKITKKRQKEISMVVHYWTRTLLIHFGWIDDFIIVIARYLLMKYFKLAKEFNVHPNIMNDIRLSPNGNEAVDIGLGKEVKVLKGHSLRMNTAQYSPRGAIIVSCSEDNTIRLWNATSGQKIRKLNDGLEGLTCAKFSPDGNSIISCSMDKIMLWDIHSGKHYTKLFEDVKDEREVQFSSDGNKIISSCGINIIVRDVLSGRIINIFSYPAMVTRTQFSPNDFFIVSCAENAIQIWDGKSTNALQVMNGHFKEIANAIFSPDGQTIISCSDDKTIRLWDVKSELEIQKLKGHSDKVQRIDISSDELLFLPKKIVTMRRKIVFYFPQKSIFKIHSQNNLK</sequence>
<keyword evidence="2" id="KW-0677">Repeat</keyword>
<protein>
    <submittedName>
        <fullName evidence="5">WD-40 repeat-containing protein</fullName>
    </submittedName>
</protein>
<dbReference type="PANTHER" id="PTHR19846">
    <property type="entry name" value="WD40 REPEAT PROTEIN"/>
    <property type="match status" value="1"/>
</dbReference>
<dbReference type="GO" id="GO:0017070">
    <property type="term" value="F:U6 snRNA binding"/>
    <property type="evidence" value="ECO:0007669"/>
    <property type="project" value="TreeGrafter"/>
</dbReference>
<gene>
    <name evidence="5" type="ORF">RFI_35584</name>
</gene>
<keyword evidence="6" id="KW-1185">Reference proteome</keyword>
<dbReference type="Pfam" id="PF00400">
    <property type="entry name" value="WD40"/>
    <property type="match status" value="4"/>
</dbReference>
<dbReference type="OrthoDB" id="308690at2759"/>
<keyword evidence="4" id="KW-0472">Membrane</keyword>